<comment type="similarity">
    <text evidence="1 2">Belongs to the Iojap/RsfS family.</text>
</comment>
<name>A0ABW2IMV1_9PROT</name>
<sequence>MRTAADNTASDNDETQHKVSIAQIAEISKMIVARLDDDKAENIIEIDLVDKSSIADTMIIASGRSARHVNALTDHISRALKEAGVTGVRTEGLQNCDWVLLDAGDIVVHIFRPEVREFYNIERIWGAETPSSDHLSA</sequence>
<dbReference type="SUPFAM" id="SSF81301">
    <property type="entry name" value="Nucleotidyltransferase"/>
    <property type="match status" value="1"/>
</dbReference>
<gene>
    <name evidence="2 3" type="primary">rsfS</name>
    <name evidence="3" type="ORF">ACFQS8_10975</name>
</gene>
<evidence type="ECO:0000256" key="1">
    <source>
        <dbReference type="ARBA" id="ARBA00010574"/>
    </source>
</evidence>
<dbReference type="RefSeq" id="WP_382167379.1">
    <property type="nucleotide sequence ID" value="NZ_JBHTBR010000005.1"/>
</dbReference>
<comment type="subcellular location">
    <subcellularLocation>
        <location evidence="2">Cytoplasm</location>
    </subcellularLocation>
</comment>
<dbReference type="Gene3D" id="3.30.460.10">
    <property type="entry name" value="Beta Polymerase, domain 2"/>
    <property type="match status" value="1"/>
</dbReference>
<reference evidence="4" key="1">
    <citation type="journal article" date="2019" name="Int. J. Syst. Evol. Microbiol.">
        <title>The Global Catalogue of Microorganisms (GCM) 10K type strain sequencing project: providing services to taxonomists for standard genome sequencing and annotation.</title>
        <authorList>
            <consortium name="The Broad Institute Genomics Platform"/>
            <consortium name="The Broad Institute Genome Sequencing Center for Infectious Disease"/>
            <person name="Wu L."/>
            <person name="Ma J."/>
        </authorList>
    </citation>
    <scope>NUCLEOTIDE SEQUENCE [LARGE SCALE GENOMIC DNA]</scope>
    <source>
        <strain evidence="4">CCUG 51308</strain>
    </source>
</reference>
<dbReference type="PANTHER" id="PTHR21043:SF0">
    <property type="entry name" value="MITOCHONDRIAL ASSEMBLY OF RIBOSOMAL LARGE SUBUNIT PROTEIN 1"/>
    <property type="match status" value="1"/>
</dbReference>
<keyword evidence="2" id="KW-0963">Cytoplasm</keyword>
<dbReference type="InterPro" id="IPR004394">
    <property type="entry name" value="Iojap/RsfS/C7orf30"/>
</dbReference>
<keyword evidence="2" id="KW-0678">Repressor</keyword>
<dbReference type="Proteomes" id="UP001596492">
    <property type="component" value="Unassembled WGS sequence"/>
</dbReference>
<evidence type="ECO:0000313" key="3">
    <source>
        <dbReference type="EMBL" id="MFC7292140.1"/>
    </source>
</evidence>
<comment type="subunit">
    <text evidence="2">Interacts with ribosomal protein uL14 (rplN).</text>
</comment>
<protein>
    <recommendedName>
        <fullName evidence="2">Ribosomal silencing factor RsfS</fullName>
    </recommendedName>
</protein>
<evidence type="ECO:0000256" key="2">
    <source>
        <dbReference type="HAMAP-Rule" id="MF_01477"/>
    </source>
</evidence>
<dbReference type="PANTHER" id="PTHR21043">
    <property type="entry name" value="IOJAP SUPERFAMILY ORTHOLOG"/>
    <property type="match status" value="1"/>
</dbReference>
<dbReference type="EMBL" id="JBHTBR010000005">
    <property type="protein sequence ID" value="MFC7292140.1"/>
    <property type="molecule type" value="Genomic_DNA"/>
</dbReference>
<dbReference type="InterPro" id="IPR043519">
    <property type="entry name" value="NT_sf"/>
</dbReference>
<comment type="function">
    <text evidence="2">Functions as a ribosomal silencing factor. Interacts with ribosomal protein uL14 (rplN), blocking formation of intersubunit bridge B8. Prevents association of the 30S and 50S ribosomal subunits and the formation of functional ribosomes, thus repressing translation.</text>
</comment>
<keyword evidence="2" id="KW-0810">Translation regulation</keyword>
<organism evidence="3 4">
    <name type="scientific">Hirschia litorea</name>
    <dbReference type="NCBI Taxonomy" id="1199156"/>
    <lineage>
        <taxon>Bacteria</taxon>
        <taxon>Pseudomonadati</taxon>
        <taxon>Pseudomonadota</taxon>
        <taxon>Alphaproteobacteria</taxon>
        <taxon>Hyphomonadales</taxon>
        <taxon>Hyphomonadaceae</taxon>
        <taxon>Hirschia</taxon>
    </lineage>
</organism>
<accession>A0ABW2IMV1</accession>
<evidence type="ECO:0000313" key="4">
    <source>
        <dbReference type="Proteomes" id="UP001596492"/>
    </source>
</evidence>
<keyword evidence="4" id="KW-1185">Reference proteome</keyword>
<dbReference type="Pfam" id="PF02410">
    <property type="entry name" value="RsfS"/>
    <property type="match status" value="1"/>
</dbReference>
<comment type="caution">
    <text evidence="3">The sequence shown here is derived from an EMBL/GenBank/DDBJ whole genome shotgun (WGS) entry which is preliminary data.</text>
</comment>
<dbReference type="NCBIfam" id="TIGR00090">
    <property type="entry name" value="rsfS_iojap_ybeB"/>
    <property type="match status" value="1"/>
</dbReference>
<proteinExistence type="inferred from homology"/>
<dbReference type="HAMAP" id="MF_01477">
    <property type="entry name" value="Iojap_RsfS"/>
    <property type="match status" value="1"/>
</dbReference>